<protein>
    <submittedName>
        <fullName evidence="2">Uncharacterized protein</fullName>
    </submittedName>
</protein>
<keyword evidence="3" id="KW-1185">Reference proteome</keyword>
<gene>
    <name evidence="2" type="ORF">E2562_007601</name>
</gene>
<accession>A0A6G1DXX3</accession>
<reference evidence="2 3" key="1">
    <citation type="submission" date="2019-11" db="EMBL/GenBank/DDBJ databases">
        <title>Whole genome sequence of Oryza granulata.</title>
        <authorList>
            <person name="Li W."/>
        </authorList>
    </citation>
    <scope>NUCLEOTIDE SEQUENCE [LARGE SCALE GENOMIC DNA]</scope>
    <source>
        <strain evidence="3">cv. Menghai</strain>
        <tissue evidence="2">Leaf</tissue>
    </source>
</reference>
<organism evidence="2 3">
    <name type="scientific">Oryza meyeriana var. granulata</name>
    <dbReference type="NCBI Taxonomy" id="110450"/>
    <lineage>
        <taxon>Eukaryota</taxon>
        <taxon>Viridiplantae</taxon>
        <taxon>Streptophyta</taxon>
        <taxon>Embryophyta</taxon>
        <taxon>Tracheophyta</taxon>
        <taxon>Spermatophyta</taxon>
        <taxon>Magnoliopsida</taxon>
        <taxon>Liliopsida</taxon>
        <taxon>Poales</taxon>
        <taxon>Poaceae</taxon>
        <taxon>BOP clade</taxon>
        <taxon>Oryzoideae</taxon>
        <taxon>Oryzeae</taxon>
        <taxon>Oryzinae</taxon>
        <taxon>Oryza</taxon>
        <taxon>Oryza meyeriana</taxon>
    </lineage>
</organism>
<feature type="region of interest" description="Disordered" evidence="1">
    <location>
        <begin position="1"/>
        <end position="21"/>
    </location>
</feature>
<feature type="compositionally biased region" description="Basic and acidic residues" evidence="1">
    <location>
        <begin position="1"/>
        <end position="19"/>
    </location>
</feature>
<evidence type="ECO:0000313" key="2">
    <source>
        <dbReference type="EMBL" id="KAF0916523.1"/>
    </source>
</evidence>
<proteinExistence type="predicted"/>
<name>A0A6G1DXX3_9ORYZ</name>
<evidence type="ECO:0000313" key="3">
    <source>
        <dbReference type="Proteomes" id="UP000479710"/>
    </source>
</evidence>
<comment type="caution">
    <text evidence="2">The sequence shown here is derived from an EMBL/GenBank/DDBJ whole genome shotgun (WGS) entry which is preliminary data.</text>
</comment>
<dbReference type="Proteomes" id="UP000479710">
    <property type="component" value="Unassembled WGS sequence"/>
</dbReference>
<dbReference type="AlphaFoldDB" id="A0A6G1DXX3"/>
<sequence length="84" mass="9746">MRWREESKNRNEITRRSEPQTRASQAFVLDILSAFPADGLEFFAAHPTVRYELAWRSTSSSLRKLIPPSWLPPCRQDSGAWGQR</sequence>
<evidence type="ECO:0000256" key="1">
    <source>
        <dbReference type="SAM" id="MobiDB-lite"/>
    </source>
</evidence>
<dbReference type="EMBL" id="SPHZ02000005">
    <property type="protein sequence ID" value="KAF0916523.1"/>
    <property type="molecule type" value="Genomic_DNA"/>
</dbReference>